<name>A0A1I4MGG6_9BACI</name>
<dbReference type="Proteomes" id="UP000198565">
    <property type="component" value="Unassembled WGS sequence"/>
</dbReference>
<dbReference type="EMBL" id="FOTR01000006">
    <property type="protein sequence ID" value="SFM02522.1"/>
    <property type="molecule type" value="Genomic_DNA"/>
</dbReference>
<keyword evidence="2" id="KW-1185">Reference proteome</keyword>
<organism evidence="1 2">
    <name type="scientific">Gracilibacillus orientalis</name>
    <dbReference type="NCBI Taxonomy" id="334253"/>
    <lineage>
        <taxon>Bacteria</taxon>
        <taxon>Bacillati</taxon>
        <taxon>Bacillota</taxon>
        <taxon>Bacilli</taxon>
        <taxon>Bacillales</taxon>
        <taxon>Bacillaceae</taxon>
        <taxon>Gracilibacillus</taxon>
    </lineage>
</organism>
<evidence type="ECO:0000313" key="1">
    <source>
        <dbReference type="EMBL" id="SFM02522.1"/>
    </source>
</evidence>
<evidence type="ECO:0000313" key="2">
    <source>
        <dbReference type="Proteomes" id="UP000198565"/>
    </source>
</evidence>
<accession>A0A1I4MGG6</accession>
<dbReference type="RefSeq" id="WP_175495426.1">
    <property type="nucleotide sequence ID" value="NZ_FOTR01000006.1"/>
</dbReference>
<dbReference type="STRING" id="334253.SAMN04487943_106257"/>
<proteinExistence type="predicted"/>
<dbReference type="AlphaFoldDB" id="A0A1I4MGG6"/>
<reference evidence="2" key="1">
    <citation type="submission" date="2016-10" db="EMBL/GenBank/DDBJ databases">
        <authorList>
            <person name="Varghese N."/>
            <person name="Submissions S."/>
        </authorList>
    </citation>
    <scope>NUCLEOTIDE SEQUENCE [LARGE SCALE GENOMIC DNA]</scope>
    <source>
        <strain evidence="2">CGMCC 1.4250</strain>
    </source>
</reference>
<protein>
    <submittedName>
        <fullName evidence="1">Uncharacterized protein</fullName>
    </submittedName>
</protein>
<gene>
    <name evidence="1" type="ORF">SAMN04487943_106257</name>
</gene>
<sequence length="50" mass="5886">MARWKFQVEQEQAEKFPYLLDGIQSKWGSGYNPIVYLDRDGYNLIISTSE</sequence>